<dbReference type="CDD" id="cd07377">
    <property type="entry name" value="WHTH_GntR"/>
    <property type="match status" value="1"/>
</dbReference>
<dbReference type="Pfam" id="PF00392">
    <property type="entry name" value="GntR"/>
    <property type="match status" value="1"/>
</dbReference>
<dbReference type="PANTHER" id="PTHR43537:SF49">
    <property type="entry name" value="TRANSCRIPTIONAL REGULATORY PROTEIN"/>
    <property type="match status" value="1"/>
</dbReference>
<evidence type="ECO:0000256" key="2">
    <source>
        <dbReference type="ARBA" id="ARBA00023125"/>
    </source>
</evidence>
<dbReference type="GO" id="GO:0003700">
    <property type="term" value="F:DNA-binding transcription factor activity"/>
    <property type="evidence" value="ECO:0007669"/>
    <property type="project" value="InterPro"/>
</dbReference>
<sequence>MTAATGRGPEERDQRPSQQLRAQLGLRELILAGEFEPGERVSELPLVERLGVSRTPLRLALTALAHEGLLEAHATSGFVVRSFTFTEVIDAIELRGLLEGNAARLAAERGPRPADVQRAHELVTELDEIVRLGGLEFDDFLAYVDRNEAFHALLLDMARSSVLRRALEHAAALPFASPSAFVHTEAELPESHRVLVVAQEHHRAIVEAIERGEGARAEQLGREHARIARRNLELALTDERLRASVPGGSLILMPDTQEVGKARDSPSPPDRPRPPVAWGGTPHAPTDQGGRHVTR</sequence>
<dbReference type="Pfam" id="PF07729">
    <property type="entry name" value="FCD"/>
    <property type="match status" value="1"/>
</dbReference>
<evidence type="ECO:0000256" key="1">
    <source>
        <dbReference type="ARBA" id="ARBA00023015"/>
    </source>
</evidence>
<dbReference type="RefSeq" id="WP_131155997.1">
    <property type="nucleotide sequence ID" value="NZ_CP036402.1"/>
</dbReference>
<dbReference type="Proteomes" id="UP000291469">
    <property type="component" value="Chromosome"/>
</dbReference>
<dbReference type="GO" id="GO:0003677">
    <property type="term" value="F:DNA binding"/>
    <property type="evidence" value="ECO:0007669"/>
    <property type="project" value="UniProtKB-KW"/>
</dbReference>
<name>A0A411YI85_9ACTN</name>
<dbReference type="SUPFAM" id="SSF48008">
    <property type="entry name" value="GntR ligand-binding domain-like"/>
    <property type="match status" value="1"/>
</dbReference>
<reference evidence="6 7" key="1">
    <citation type="submission" date="2019-01" db="EMBL/GenBank/DDBJ databases">
        <title>Egibacter rhizosphaerae EGI 80759T.</title>
        <authorList>
            <person name="Chen D.-D."/>
            <person name="Tian Y."/>
            <person name="Jiao J.-Y."/>
            <person name="Zhang X.-T."/>
            <person name="Zhang Y.-G."/>
            <person name="Zhang Y."/>
            <person name="Xiao M."/>
            <person name="Shu W.-S."/>
            <person name="Li W.-J."/>
        </authorList>
    </citation>
    <scope>NUCLEOTIDE SEQUENCE [LARGE SCALE GENOMIC DNA]</scope>
    <source>
        <strain evidence="6 7">EGI 80759</strain>
    </source>
</reference>
<dbReference type="InterPro" id="IPR036390">
    <property type="entry name" value="WH_DNA-bd_sf"/>
</dbReference>
<dbReference type="PANTHER" id="PTHR43537">
    <property type="entry name" value="TRANSCRIPTIONAL REGULATOR, GNTR FAMILY"/>
    <property type="match status" value="1"/>
</dbReference>
<keyword evidence="2" id="KW-0238">DNA-binding</keyword>
<dbReference type="SMART" id="SM00895">
    <property type="entry name" value="FCD"/>
    <property type="match status" value="1"/>
</dbReference>
<dbReference type="SUPFAM" id="SSF46785">
    <property type="entry name" value="Winged helix' DNA-binding domain"/>
    <property type="match status" value="1"/>
</dbReference>
<feature type="region of interest" description="Disordered" evidence="4">
    <location>
        <begin position="247"/>
        <end position="295"/>
    </location>
</feature>
<keyword evidence="3" id="KW-0804">Transcription</keyword>
<keyword evidence="7" id="KW-1185">Reference proteome</keyword>
<dbReference type="InterPro" id="IPR008920">
    <property type="entry name" value="TF_FadR/GntR_C"/>
</dbReference>
<dbReference type="InterPro" id="IPR036388">
    <property type="entry name" value="WH-like_DNA-bd_sf"/>
</dbReference>
<protein>
    <submittedName>
        <fullName evidence="6">GntR family transcriptional regulator</fullName>
    </submittedName>
</protein>
<evidence type="ECO:0000259" key="5">
    <source>
        <dbReference type="PROSITE" id="PS50949"/>
    </source>
</evidence>
<evidence type="ECO:0000313" key="7">
    <source>
        <dbReference type="Proteomes" id="UP000291469"/>
    </source>
</evidence>
<dbReference type="AlphaFoldDB" id="A0A411YI85"/>
<evidence type="ECO:0000313" key="6">
    <source>
        <dbReference type="EMBL" id="QBI21004.1"/>
    </source>
</evidence>
<feature type="domain" description="HTH gntR-type" evidence="5">
    <location>
        <begin position="16"/>
        <end position="83"/>
    </location>
</feature>
<accession>A0A411YI85</accession>
<evidence type="ECO:0000256" key="4">
    <source>
        <dbReference type="SAM" id="MobiDB-lite"/>
    </source>
</evidence>
<dbReference type="Gene3D" id="1.20.120.530">
    <property type="entry name" value="GntR ligand-binding domain-like"/>
    <property type="match status" value="1"/>
</dbReference>
<dbReference type="EMBL" id="CP036402">
    <property type="protein sequence ID" value="QBI21004.1"/>
    <property type="molecule type" value="Genomic_DNA"/>
</dbReference>
<keyword evidence="1" id="KW-0805">Transcription regulation</keyword>
<dbReference type="InterPro" id="IPR000524">
    <property type="entry name" value="Tscrpt_reg_HTH_GntR"/>
</dbReference>
<dbReference type="PROSITE" id="PS50949">
    <property type="entry name" value="HTH_GNTR"/>
    <property type="match status" value="1"/>
</dbReference>
<evidence type="ECO:0000256" key="3">
    <source>
        <dbReference type="ARBA" id="ARBA00023163"/>
    </source>
</evidence>
<proteinExistence type="predicted"/>
<dbReference type="OrthoDB" id="4120783at2"/>
<dbReference type="KEGG" id="erz:ER308_16425"/>
<dbReference type="InterPro" id="IPR011711">
    <property type="entry name" value="GntR_C"/>
</dbReference>
<dbReference type="Gene3D" id="1.10.10.10">
    <property type="entry name" value="Winged helix-like DNA-binding domain superfamily/Winged helix DNA-binding domain"/>
    <property type="match status" value="1"/>
</dbReference>
<gene>
    <name evidence="6" type="ORF">ER308_16425</name>
</gene>
<organism evidence="6 7">
    <name type="scientific">Egibacter rhizosphaerae</name>
    <dbReference type="NCBI Taxonomy" id="1670831"/>
    <lineage>
        <taxon>Bacteria</taxon>
        <taxon>Bacillati</taxon>
        <taxon>Actinomycetota</taxon>
        <taxon>Nitriliruptoria</taxon>
        <taxon>Egibacterales</taxon>
        <taxon>Egibacteraceae</taxon>
        <taxon>Egibacter</taxon>
    </lineage>
</organism>
<dbReference type="SMART" id="SM00345">
    <property type="entry name" value="HTH_GNTR"/>
    <property type="match status" value="1"/>
</dbReference>